<dbReference type="Pfam" id="PF01477">
    <property type="entry name" value="PLAT"/>
    <property type="match status" value="1"/>
</dbReference>
<dbReference type="Proteomes" id="UP000287033">
    <property type="component" value="Unassembled WGS sequence"/>
</dbReference>
<feature type="binding site" evidence="9">
    <location>
        <position position="79"/>
    </location>
    <ligand>
        <name>Ca(2+)</name>
        <dbReference type="ChEBI" id="CHEBI:29108"/>
        <label>1</label>
    </ligand>
</feature>
<dbReference type="InterPro" id="IPR013819">
    <property type="entry name" value="LipOase_C"/>
</dbReference>
<keyword evidence="8" id="KW-0443">Lipid metabolism</keyword>
<dbReference type="InterPro" id="IPR000907">
    <property type="entry name" value="LipOase"/>
</dbReference>
<dbReference type="AlphaFoldDB" id="A0A401RJ41"/>
<evidence type="ECO:0000256" key="2">
    <source>
        <dbReference type="ARBA" id="ARBA00005189"/>
    </source>
</evidence>
<evidence type="ECO:0000259" key="13">
    <source>
        <dbReference type="PROSITE" id="PS51393"/>
    </source>
</evidence>
<evidence type="ECO:0000313" key="15">
    <source>
        <dbReference type="Proteomes" id="UP000287033"/>
    </source>
</evidence>
<sequence>MVTYTVTVATGSQWFAGTDDYIYLTLLGTEGCSEKTLLDKPLYNDFERGAVDSYDMTVTNDIGEILLVKIEKRKYWVQDDWYCKYITVKTPSGDYMEFPCYRWITDHKEIELRDGHARLSRDDQTQIARQHRRRELEERQKMYRWKEWHPGFPLSIDANYHSELPRDIQFDSEKGVDFVLNYSKA</sequence>
<dbReference type="InterPro" id="IPR001885">
    <property type="entry name" value="LipOase_mml"/>
</dbReference>
<reference evidence="14 15" key="1">
    <citation type="journal article" date="2018" name="Nat. Ecol. Evol.">
        <title>Shark genomes provide insights into elasmobranch evolution and the origin of vertebrates.</title>
        <authorList>
            <person name="Hara Y"/>
            <person name="Yamaguchi K"/>
            <person name="Onimaru K"/>
            <person name="Kadota M"/>
            <person name="Koyanagi M"/>
            <person name="Keeley SD"/>
            <person name="Tatsumi K"/>
            <person name="Tanaka K"/>
            <person name="Motone F"/>
            <person name="Kageyama Y"/>
            <person name="Nozu R"/>
            <person name="Adachi N"/>
            <person name="Nishimura O"/>
            <person name="Nakagawa R"/>
            <person name="Tanegashima C"/>
            <person name="Kiyatake I"/>
            <person name="Matsumoto R"/>
            <person name="Murakumo K"/>
            <person name="Nishida K"/>
            <person name="Terakita A"/>
            <person name="Kuratani S"/>
            <person name="Sato K"/>
            <person name="Hyodo S Kuraku.S."/>
        </authorList>
    </citation>
    <scope>NUCLEOTIDE SEQUENCE [LARGE SCALE GENOMIC DNA]</scope>
</reference>
<dbReference type="OMA" id="SIDANYH"/>
<feature type="domain" description="Lipoxygenase" evidence="13">
    <location>
        <begin position="118"/>
        <end position="185"/>
    </location>
</feature>
<dbReference type="SMART" id="SM00308">
    <property type="entry name" value="LH2"/>
    <property type="match status" value="1"/>
</dbReference>
<dbReference type="PANTHER" id="PTHR11771">
    <property type="entry name" value="LIPOXYGENASE"/>
    <property type="match status" value="1"/>
</dbReference>
<keyword evidence="7" id="KW-0560">Oxidoreductase</keyword>
<keyword evidence="9" id="KW-0106">Calcium</keyword>
<dbReference type="SUPFAM" id="SSF48484">
    <property type="entry name" value="Lipoxigenase"/>
    <property type="match status" value="1"/>
</dbReference>
<dbReference type="PROSITE" id="PS50095">
    <property type="entry name" value="PLAT"/>
    <property type="match status" value="1"/>
</dbReference>
<feature type="binding site" evidence="9">
    <location>
        <position position="80"/>
    </location>
    <ligand>
        <name>Ca(2+)</name>
        <dbReference type="ChEBI" id="CHEBI:29108"/>
        <label>1</label>
    </ligand>
</feature>
<keyword evidence="5 9" id="KW-0479">Metal-binding</keyword>
<feature type="domain" description="PLAT" evidence="12">
    <location>
        <begin position="2"/>
        <end position="118"/>
    </location>
</feature>
<dbReference type="Gene3D" id="1.20.245.10">
    <property type="entry name" value="Lipoxygenase-1, Domain 5"/>
    <property type="match status" value="1"/>
</dbReference>
<dbReference type="STRING" id="137246.A0A401RJ41"/>
<feature type="binding site" evidence="9">
    <location>
        <position position="17"/>
    </location>
    <ligand>
        <name>Ca(2+)</name>
        <dbReference type="ChEBI" id="CHEBI:29108"/>
        <label>1</label>
    </ligand>
</feature>
<dbReference type="GO" id="GO:0034440">
    <property type="term" value="P:lipid oxidation"/>
    <property type="evidence" value="ECO:0007669"/>
    <property type="project" value="InterPro"/>
</dbReference>
<keyword evidence="6" id="KW-0223">Dioxygenase</keyword>
<feature type="site" description="Essential for stabilizing binding to COTL1" evidence="10">
    <location>
        <position position="103"/>
    </location>
</feature>
<dbReference type="CDD" id="cd01753">
    <property type="entry name" value="PLAT_LOX"/>
    <property type="match status" value="1"/>
</dbReference>
<dbReference type="PRINTS" id="PR00467">
    <property type="entry name" value="MAMLPOXGNASE"/>
</dbReference>
<evidence type="ECO:0000256" key="10">
    <source>
        <dbReference type="PIRSR" id="PIRSR601885-3"/>
    </source>
</evidence>
<dbReference type="InterPro" id="IPR036392">
    <property type="entry name" value="PLAT/LH2_dom_sf"/>
</dbReference>
<evidence type="ECO:0000259" key="12">
    <source>
        <dbReference type="PROSITE" id="PS50095"/>
    </source>
</evidence>
<dbReference type="SUPFAM" id="SSF49723">
    <property type="entry name" value="Lipase/lipooxygenase domain (PLAT/LH2 domain)"/>
    <property type="match status" value="1"/>
</dbReference>
<evidence type="ECO:0000256" key="4">
    <source>
        <dbReference type="ARBA" id="ARBA00022490"/>
    </source>
</evidence>
<comment type="subcellular location">
    <subcellularLocation>
        <location evidence="1">Cytoplasm</location>
    </subcellularLocation>
</comment>
<gene>
    <name evidence="14" type="ORF">chiPu_0020729</name>
</gene>
<keyword evidence="15" id="KW-1185">Reference proteome</keyword>
<evidence type="ECO:0000313" key="14">
    <source>
        <dbReference type="EMBL" id="GCC18126.1"/>
    </source>
</evidence>
<comment type="caution">
    <text evidence="14">The sequence shown here is derived from an EMBL/GenBank/DDBJ whole genome shotgun (WGS) entry which is preliminary data.</text>
</comment>
<comment type="pathway">
    <text evidence="2">Lipid metabolism.</text>
</comment>
<dbReference type="Gene3D" id="2.60.60.20">
    <property type="entry name" value="PLAT/LH2 domain"/>
    <property type="match status" value="1"/>
</dbReference>
<dbReference type="InterPro" id="IPR042062">
    <property type="entry name" value="PLAT_LOX_verte"/>
</dbReference>
<proteinExistence type="inferred from homology"/>
<keyword evidence="4" id="KW-0963">Cytoplasm</keyword>
<name>A0A401RJ41_CHIPU</name>
<evidence type="ECO:0000256" key="1">
    <source>
        <dbReference type="ARBA" id="ARBA00004496"/>
    </source>
</evidence>
<protein>
    <recommendedName>
        <fullName evidence="16">PLAT domain-containing protein</fullName>
    </recommendedName>
</protein>
<dbReference type="InterPro" id="IPR001024">
    <property type="entry name" value="PLAT/LH2_dom"/>
</dbReference>
<accession>A0A401RJ41</accession>
<evidence type="ECO:0000256" key="5">
    <source>
        <dbReference type="ARBA" id="ARBA00022723"/>
    </source>
</evidence>
<dbReference type="OrthoDB" id="407298at2759"/>
<evidence type="ECO:0000256" key="9">
    <source>
        <dbReference type="PIRSR" id="PIRSR601885-2"/>
    </source>
</evidence>
<dbReference type="InterPro" id="IPR036226">
    <property type="entry name" value="LipOase_C_sf"/>
</dbReference>
<organism evidence="14 15">
    <name type="scientific">Chiloscyllium punctatum</name>
    <name type="common">Brownbanded bambooshark</name>
    <name type="synonym">Hemiscyllium punctatum</name>
    <dbReference type="NCBI Taxonomy" id="137246"/>
    <lineage>
        <taxon>Eukaryota</taxon>
        <taxon>Metazoa</taxon>
        <taxon>Chordata</taxon>
        <taxon>Craniata</taxon>
        <taxon>Vertebrata</taxon>
        <taxon>Chondrichthyes</taxon>
        <taxon>Elasmobranchii</taxon>
        <taxon>Galeomorphii</taxon>
        <taxon>Galeoidea</taxon>
        <taxon>Orectolobiformes</taxon>
        <taxon>Hemiscylliidae</taxon>
        <taxon>Chiloscyllium</taxon>
    </lineage>
</organism>
<evidence type="ECO:0000256" key="8">
    <source>
        <dbReference type="ARBA" id="ARBA00023098"/>
    </source>
</evidence>
<comment type="similarity">
    <text evidence="3">Belongs to the lipoxygenase family.</text>
</comment>
<dbReference type="PROSITE" id="PS51393">
    <property type="entry name" value="LIPOXYGENASE_3"/>
    <property type="match status" value="1"/>
</dbReference>
<feature type="binding site" evidence="9">
    <location>
        <position position="39"/>
    </location>
    <ligand>
        <name>Ca(2+)</name>
        <dbReference type="ChEBI" id="CHEBI:29108"/>
        <label>2</label>
    </ligand>
</feature>
<evidence type="ECO:0000256" key="6">
    <source>
        <dbReference type="ARBA" id="ARBA00022964"/>
    </source>
</evidence>
<comment type="caution">
    <text evidence="11">Lacks conserved residue(s) required for the propagation of feature annotation.</text>
</comment>
<evidence type="ECO:0000256" key="11">
    <source>
        <dbReference type="PROSITE-ProRule" id="PRU00152"/>
    </source>
</evidence>
<dbReference type="GO" id="GO:0016702">
    <property type="term" value="F:oxidoreductase activity, acting on single donors with incorporation of molecular oxygen, incorporation of two atoms of oxygen"/>
    <property type="evidence" value="ECO:0007669"/>
    <property type="project" value="InterPro"/>
</dbReference>
<dbReference type="EMBL" id="BEZZ01002865">
    <property type="protein sequence ID" value="GCC18126.1"/>
    <property type="molecule type" value="Genomic_DNA"/>
</dbReference>
<dbReference type="GO" id="GO:0005506">
    <property type="term" value="F:iron ion binding"/>
    <property type="evidence" value="ECO:0007669"/>
    <property type="project" value="InterPro"/>
</dbReference>
<evidence type="ECO:0000256" key="7">
    <source>
        <dbReference type="ARBA" id="ARBA00023002"/>
    </source>
</evidence>
<evidence type="ECO:0008006" key="16">
    <source>
        <dbReference type="Google" id="ProtNLM"/>
    </source>
</evidence>
<evidence type="ECO:0000256" key="3">
    <source>
        <dbReference type="ARBA" id="ARBA00009419"/>
    </source>
</evidence>
<dbReference type="GO" id="GO:0005737">
    <property type="term" value="C:cytoplasm"/>
    <property type="evidence" value="ECO:0007669"/>
    <property type="project" value="UniProtKB-SubCell"/>
</dbReference>
<dbReference type="FunFam" id="2.60.60.20:FF:000002">
    <property type="entry name" value="Arachidonate 5-lipoxygenase a"/>
    <property type="match status" value="1"/>
</dbReference>